<evidence type="ECO:0000259" key="2">
    <source>
        <dbReference type="Pfam" id="PF00566"/>
    </source>
</evidence>
<feature type="compositionally biased region" description="Pro residues" evidence="1">
    <location>
        <begin position="100"/>
        <end position="239"/>
    </location>
</feature>
<dbReference type="InterPro" id="IPR000195">
    <property type="entry name" value="Rab-GAP-TBC_dom"/>
</dbReference>
<name>A0AAU9PX64_9ASTR</name>
<organism evidence="3 4">
    <name type="scientific">Lactuca virosa</name>
    <dbReference type="NCBI Taxonomy" id="75947"/>
    <lineage>
        <taxon>Eukaryota</taxon>
        <taxon>Viridiplantae</taxon>
        <taxon>Streptophyta</taxon>
        <taxon>Embryophyta</taxon>
        <taxon>Tracheophyta</taxon>
        <taxon>Spermatophyta</taxon>
        <taxon>Magnoliopsida</taxon>
        <taxon>eudicotyledons</taxon>
        <taxon>Gunneridae</taxon>
        <taxon>Pentapetalae</taxon>
        <taxon>asterids</taxon>
        <taxon>campanulids</taxon>
        <taxon>Asterales</taxon>
        <taxon>Asteraceae</taxon>
        <taxon>Cichorioideae</taxon>
        <taxon>Cichorieae</taxon>
        <taxon>Lactucinae</taxon>
        <taxon>Lactuca</taxon>
    </lineage>
</organism>
<sequence>MAGSRKLTTAYPYYSPPPPSPPPPTKACPPPPPPPSPPPPTPACPPPPPPPVPCPPPPPPPVLPCPPPPKHGHGKTPPSPTPETPAYPPKAAPTKHSHPPHGPAYPPKSSPPKPSHPPHGPAYPPKGPKPPTPSGPASPPKGSKPPTPGGPASPPKGPKPPTPGGPASPPKGSKPPTPGGPASPPKVPKPPTPGGPAYPPKPATPGGPGKPPKPSTPGSWPPEGQPPLPSYPPVPPPQPFSAVPPSGNILTPPTPSGGGGGKDHTVVIALLHMVMAAERDMGMVTKEVPAAAEVVVNTQATGSTSVQLYLKNRIKYKWPAELVFYVLNIVRYMESYAGRPINGGGGGGNPRLMVGSVHLRDSGGLPSGGGGDGVHNEKEGGLGCDLGFQFQEAVALGLTAGVSGDGQLSCWCRLGRDGCGVVVVVRQVVVSGKWRWSDKLAKIMSGMEKRQHVSYMITTLFKDLPRTFPGHPVLNDDWRNALRRLLTAYARHYPSIGYCQETSVDLSYSSFECIGICCRLLDNNNLSGYLPLENQ</sequence>
<protein>
    <recommendedName>
        <fullName evidence="2">Rab-GAP TBC domain-containing protein</fullName>
    </recommendedName>
</protein>
<evidence type="ECO:0000256" key="1">
    <source>
        <dbReference type="SAM" id="MobiDB-lite"/>
    </source>
</evidence>
<feature type="domain" description="Rab-GAP TBC" evidence="2">
    <location>
        <begin position="448"/>
        <end position="503"/>
    </location>
</feature>
<feature type="compositionally biased region" description="Pro residues" evidence="1">
    <location>
        <begin position="77"/>
        <end position="91"/>
    </location>
</feature>
<accession>A0AAU9PX64</accession>
<feature type="region of interest" description="Disordered" evidence="1">
    <location>
        <begin position="1"/>
        <end position="263"/>
    </location>
</feature>
<dbReference type="PRINTS" id="PR01217">
    <property type="entry name" value="PRICHEXTENSN"/>
</dbReference>
<feature type="compositionally biased region" description="Pro residues" evidence="1">
    <location>
        <begin position="14"/>
        <end position="69"/>
    </location>
</feature>
<dbReference type="Pfam" id="PF00566">
    <property type="entry name" value="RabGAP-TBC"/>
    <property type="match status" value="1"/>
</dbReference>
<proteinExistence type="predicted"/>
<reference evidence="3 4" key="1">
    <citation type="submission" date="2022-01" db="EMBL/GenBank/DDBJ databases">
        <authorList>
            <person name="Xiong W."/>
            <person name="Schranz E."/>
        </authorList>
    </citation>
    <scope>NUCLEOTIDE SEQUENCE [LARGE SCALE GENOMIC DNA]</scope>
</reference>
<dbReference type="SUPFAM" id="SSF47923">
    <property type="entry name" value="Ypt/Rab-GAP domain of gyp1p"/>
    <property type="match status" value="1"/>
</dbReference>
<comment type="caution">
    <text evidence="3">The sequence shown here is derived from an EMBL/GenBank/DDBJ whole genome shotgun (WGS) entry which is preliminary data.</text>
</comment>
<dbReference type="InterPro" id="IPR035969">
    <property type="entry name" value="Rab-GAP_TBC_sf"/>
</dbReference>
<keyword evidence="4" id="KW-1185">Reference proteome</keyword>
<dbReference type="EMBL" id="CAKMRJ010005745">
    <property type="protein sequence ID" value="CAH1454157.1"/>
    <property type="molecule type" value="Genomic_DNA"/>
</dbReference>
<dbReference type="Gene3D" id="1.10.8.270">
    <property type="entry name" value="putative rabgap domain of human tbc1 domain family member 14 like domains"/>
    <property type="match status" value="1"/>
</dbReference>
<dbReference type="AlphaFoldDB" id="A0AAU9PX64"/>
<dbReference type="Proteomes" id="UP001157418">
    <property type="component" value="Unassembled WGS sequence"/>
</dbReference>
<gene>
    <name evidence="3" type="ORF">LVIROSA_LOCUS39349</name>
</gene>
<evidence type="ECO:0000313" key="3">
    <source>
        <dbReference type="EMBL" id="CAH1454157.1"/>
    </source>
</evidence>
<evidence type="ECO:0000313" key="4">
    <source>
        <dbReference type="Proteomes" id="UP001157418"/>
    </source>
</evidence>